<feature type="transmembrane region" description="Helical" evidence="1">
    <location>
        <begin position="70"/>
        <end position="103"/>
    </location>
</feature>
<evidence type="ECO:0000313" key="2">
    <source>
        <dbReference type="EMBL" id="MCI1189179.1"/>
    </source>
</evidence>
<accession>A0A9X1VHC1</accession>
<protein>
    <submittedName>
        <fullName evidence="2">Uncharacterized protein</fullName>
    </submittedName>
</protein>
<reference evidence="2" key="1">
    <citation type="submission" date="2022-03" db="EMBL/GenBank/DDBJ databases">
        <title>Bacterial whole genome sequence for Hymenobacter sp. DH14.</title>
        <authorList>
            <person name="Le V."/>
        </authorList>
    </citation>
    <scope>NUCLEOTIDE SEQUENCE</scope>
    <source>
        <strain evidence="2">DH14</strain>
    </source>
</reference>
<gene>
    <name evidence="2" type="ORF">MON38_17280</name>
</gene>
<dbReference type="EMBL" id="JALBGC010000004">
    <property type="protein sequence ID" value="MCI1189179.1"/>
    <property type="molecule type" value="Genomic_DNA"/>
</dbReference>
<proteinExistence type="predicted"/>
<dbReference type="Proteomes" id="UP001139193">
    <property type="component" value="Unassembled WGS sequence"/>
</dbReference>
<keyword evidence="1" id="KW-0472">Membrane</keyword>
<sequence>MFTPRALKIAAILAMALSVIGLLLSLLLIGKSGSFIMGIVSWSLLIWASYIGFQLASYKLYEEEYKKVGFRIYAIIAAFIAFLTFGFIIGLVLAVVLLASLWGLKKNYDEWTNTQPIEDPNAESV</sequence>
<feature type="transmembrane region" description="Helical" evidence="1">
    <location>
        <begin position="35"/>
        <end position="58"/>
    </location>
</feature>
<evidence type="ECO:0000256" key="1">
    <source>
        <dbReference type="SAM" id="Phobius"/>
    </source>
</evidence>
<dbReference type="AlphaFoldDB" id="A0A9X1VHC1"/>
<keyword evidence="1" id="KW-1133">Transmembrane helix</keyword>
<feature type="transmembrane region" description="Helical" evidence="1">
    <location>
        <begin position="7"/>
        <end position="29"/>
    </location>
</feature>
<evidence type="ECO:0000313" key="3">
    <source>
        <dbReference type="Proteomes" id="UP001139193"/>
    </source>
</evidence>
<organism evidence="2 3">
    <name type="scientific">Hymenobacter cyanobacteriorum</name>
    <dbReference type="NCBI Taxonomy" id="2926463"/>
    <lineage>
        <taxon>Bacteria</taxon>
        <taxon>Pseudomonadati</taxon>
        <taxon>Bacteroidota</taxon>
        <taxon>Cytophagia</taxon>
        <taxon>Cytophagales</taxon>
        <taxon>Hymenobacteraceae</taxon>
        <taxon>Hymenobacter</taxon>
    </lineage>
</organism>
<dbReference type="RefSeq" id="WP_241937398.1">
    <property type="nucleotide sequence ID" value="NZ_JALBGC010000004.1"/>
</dbReference>
<keyword evidence="3" id="KW-1185">Reference proteome</keyword>
<name>A0A9X1VHC1_9BACT</name>
<comment type="caution">
    <text evidence="2">The sequence shown here is derived from an EMBL/GenBank/DDBJ whole genome shotgun (WGS) entry which is preliminary data.</text>
</comment>
<keyword evidence="1" id="KW-0812">Transmembrane</keyword>